<dbReference type="Gene3D" id="3.40.190.10">
    <property type="entry name" value="Periplasmic binding protein-like II"/>
    <property type="match status" value="2"/>
</dbReference>
<dbReference type="InterPro" id="IPR005119">
    <property type="entry name" value="LysR_subst-bd"/>
</dbReference>
<dbReference type="PROSITE" id="PS50931">
    <property type="entry name" value="HTH_LYSR"/>
    <property type="match status" value="1"/>
</dbReference>
<dbReference type="EMBL" id="JAFCLK010000001">
    <property type="protein sequence ID" value="MBR1134254.1"/>
    <property type="molecule type" value="Genomic_DNA"/>
</dbReference>
<dbReference type="InterPro" id="IPR036388">
    <property type="entry name" value="WH-like_DNA-bd_sf"/>
</dbReference>
<evidence type="ECO:0000256" key="5">
    <source>
        <dbReference type="ARBA" id="ARBA00023163"/>
    </source>
</evidence>
<dbReference type="Pfam" id="PF00126">
    <property type="entry name" value="HTH_1"/>
    <property type="match status" value="1"/>
</dbReference>
<accession>A0ABS5FYW8</accession>
<evidence type="ECO:0000256" key="4">
    <source>
        <dbReference type="ARBA" id="ARBA00023125"/>
    </source>
</evidence>
<keyword evidence="4" id="KW-0238">DNA-binding</keyword>
<dbReference type="Gene3D" id="1.10.10.10">
    <property type="entry name" value="Winged helix-like DNA-binding domain superfamily/Winged helix DNA-binding domain"/>
    <property type="match status" value="1"/>
</dbReference>
<dbReference type="InterPro" id="IPR036390">
    <property type="entry name" value="WH_DNA-bd_sf"/>
</dbReference>
<dbReference type="Pfam" id="PF03466">
    <property type="entry name" value="LysR_substrate"/>
    <property type="match status" value="1"/>
</dbReference>
<dbReference type="InterPro" id="IPR000847">
    <property type="entry name" value="LysR_HTH_N"/>
</dbReference>
<name>A0ABS5FYW8_9BRAD</name>
<dbReference type="CDD" id="cd08414">
    <property type="entry name" value="PBP2_LTTR_aromatics_like"/>
    <property type="match status" value="1"/>
</dbReference>
<evidence type="ECO:0000313" key="7">
    <source>
        <dbReference type="EMBL" id="MBR1134254.1"/>
    </source>
</evidence>
<sequence length="300" mass="33088">MELRQLRFFLCVVDHRSVAAAARVLNIAQPALSRQISTMEAEMGARLFNRLSRGVSLTRFGRELEVRARVLVAQADQMRSEVAQAFAGTIGRLRIGVIPGYGWLPGITGAVSGLASNQREVRFEFVSCLSGEQIEMIKCGRLDAGCLAWRSPQDPSLRGIVIHSEKMAIAIPRKSSLASSRNPRLRDFAGQTFLTFPRDRSPAHYDSLMRKFAQAGIEPAESAATASDSATLLGLVAAGLGFAIVPETFARYHQNEIVLRKIPELDMPFELQLVWSADNRDPLLLELVRAFEHPLPPDGH</sequence>
<dbReference type="SUPFAM" id="SSF46785">
    <property type="entry name" value="Winged helix' DNA-binding domain"/>
    <property type="match status" value="1"/>
</dbReference>
<evidence type="ECO:0000313" key="8">
    <source>
        <dbReference type="Proteomes" id="UP001314635"/>
    </source>
</evidence>
<evidence type="ECO:0000259" key="6">
    <source>
        <dbReference type="PROSITE" id="PS50931"/>
    </source>
</evidence>
<comment type="function">
    <text evidence="1">NodD regulates the expression of the nodABCFE genes which encode other nodulation proteins. NodD is also a negative regulator of its own expression. Binds flavonoids as inducers.</text>
</comment>
<evidence type="ECO:0000256" key="2">
    <source>
        <dbReference type="ARBA" id="ARBA00009437"/>
    </source>
</evidence>
<protein>
    <submittedName>
        <fullName evidence="7">LysR family transcriptional regulator</fullName>
    </submittedName>
</protein>
<proteinExistence type="inferred from homology"/>
<keyword evidence="5" id="KW-0804">Transcription</keyword>
<feature type="domain" description="HTH lysR-type" evidence="6">
    <location>
        <begin position="1"/>
        <end position="58"/>
    </location>
</feature>
<keyword evidence="8" id="KW-1185">Reference proteome</keyword>
<dbReference type="PANTHER" id="PTHR30346:SF17">
    <property type="entry name" value="LYSR FAMILY TRANSCRIPTIONAL REGULATOR"/>
    <property type="match status" value="1"/>
</dbReference>
<dbReference type="PRINTS" id="PR00039">
    <property type="entry name" value="HTHLYSR"/>
</dbReference>
<dbReference type="Proteomes" id="UP001314635">
    <property type="component" value="Unassembled WGS sequence"/>
</dbReference>
<reference evidence="8" key="1">
    <citation type="journal article" date="2021" name="ISME J.">
        <title>Evolutionary origin and ecological implication of a unique nif island in free-living Bradyrhizobium lineages.</title>
        <authorList>
            <person name="Tao J."/>
        </authorList>
    </citation>
    <scope>NUCLEOTIDE SEQUENCE [LARGE SCALE GENOMIC DNA]</scope>
    <source>
        <strain evidence="8">SZCCT0094</strain>
    </source>
</reference>
<gene>
    <name evidence="7" type="ORF">JQ619_00585</name>
</gene>
<dbReference type="PANTHER" id="PTHR30346">
    <property type="entry name" value="TRANSCRIPTIONAL DUAL REGULATOR HCAR-RELATED"/>
    <property type="match status" value="1"/>
</dbReference>
<evidence type="ECO:0000256" key="3">
    <source>
        <dbReference type="ARBA" id="ARBA00023015"/>
    </source>
</evidence>
<keyword evidence="3" id="KW-0805">Transcription regulation</keyword>
<organism evidence="7 8">
    <name type="scientific">Bradyrhizobium denitrificans</name>
    <dbReference type="NCBI Taxonomy" id="2734912"/>
    <lineage>
        <taxon>Bacteria</taxon>
        <taxon>Pseudomonadati</taxon>
        <taxon>Pseudomonadota</taxon>
        <taxon>Alphaproteobacteria</taxon>
        <taxon>Hyphomicrobiales</taxon>
        <taxon>Nitrobacteraceae</taxon>
        <taxon>Bradyrhizobium</taxon>
    </lineage>
</organism>
<dbReference type="SUPFAM" id="SSF53850">
    <property type="entry name" value="Periplasmic binding protein-like II"/>
    <property type="match status" value="1"/>
</dbReference>
<evidence type="ECO:0000256" key="1">
    <source>
        <dbReference type="ARBA" id="ARBA00003502"/>
    </source>
</evidence>
<comment type="similarity">
    <text evidence="2">Belongs to the LysR transcriptional regulatory family.</text>
</comment>
<comment type="caution">
    <text evidence="7">The sequence shown here is derived from an EMBL/GenBank/DDBJ whole genome shotgun (WGS) entry which is preliminary data.</text>
</comment>